<comment type="caution">
    <text evidence="5">The sequence shown here is derived from an EMBL/GenBank/DDBJ whole genome shotgun (WGS) entry which is preliminary data.</text>
</comment>
<dbReference type="Gene3D" id="3.40.50.300">
    <property type="entry name" value="P-loop containing nucleotide triphosphate hydrolases"/>
    <property type="match status" value="1"/>
</dbReference>
<sequence>MAKTIVDILASKNLITLEEGAAARKEAKEKGVPVDEELYKRGITEQYLAEAKSTVTGYPVKYLKGVAVPFEVLRDIPEESARHYKIIPLGRHEGYLDIGMLYPDDVAGEAALKFVAARANVPVRIFIVTPSDFQNILDEYRSLSGEVTKALGEFEKEYESLGENVRIRRPETTRIVEEAPVTKMMAVILRHAVEGLASDVHIEPTRTNLRVRFRVDGVLYTSLVLPIDVHPAVISRIKVMTNLKIDETRVPQDGRFHAEINNRSIDFRISTMPTVFGEKVVIRILDPEAGISKLSDLGIDGANLTRLEAAMQRPFGLILITGPTGSGKSTTLYGILQKLNEERYNIVSLEDPVEYYIEGVNQSQIRPEVGYDFSTGLRHIMRQDPDIIMVGEIRDKETAALAIHAALTGHLVLSTLHTNNSIGVIPRLIDMGIDPFLLAPTLIMAIGQRLTRKLCVDSRKAMPLEGEPKAIIEAEIAAMPEEAKKRAVAAMKKGDIYQPQVSSTCPKGTRGRIGIFETLIMTPQLEKIIL</sequence>
<dbReference type="Pfam" id="PF05157">
    <property type="entry name" value="MshEN"/>
    <property type="match status" value="1"/>
</dbReference>
<dbReference type="InterPro" id="IPR027417">
    <property type="entry name" value="P-loop_NTPase"/>
</dbReference>
<dbReference type="GO" id="GO:0016887">
    <property type="term" value="F:ATP hydrolysis activity"/>
    <property type="evidence" value="ECO:0007669"/>
    <property type="project" value="TreeGrafter"/>
</dbReference>
<evidence type="ECO:0000313" key="6">
    <source>
        <dbReference type="Proteomes" id="UP000178510"/>
    </source>
</evidence>
<name>A0A1G2KZ11_9BACT</name>
<dbReference type="AlphaFoldDB" id="A0A1G2KZ11"/>
<feature type="domain" description="Bacterial type II secretion system protein E" evidence="4">
    <location>
        <begin position="381"/>
        <end position="395"/>
    </location>
</feature>
<protein>
    <recommendedName>
        <fullName evidence="4">Bacterial type II secretion system protein E domain-containing protein</fullName>
    </recommendedName>
</protein>
<dbReference type="InterPro" id="IPR007831">
    <property type="entry name" value="T2SS_GspE_N"/>
</dbReference>
<dbReference type="Pfam" id="PF00437">
    <property type="entry name" value="T2SSE"/>
    <property type="match status" value="1"/>
</dbReference>
<accession>A0A1G2KZ11</accession>
<evidence type="ECO:0000256" key="3">
    <source>
        <dbReference type="ARBA" id="ARBA00022840"/>
    </source>
</evidence>
<dbReference type="SUPFAM" id="SSF52540">
    <property type="entry name" value="P-loop containing nucleoside triphosphate hydrolases"/>
    <property type="match status" value="1"/>
</dbReference>
<dbReference type="GO" id="GO:0005524">
    <property type="term" value="F:ATP binding"/>
    <property type="evidence" value="ECO:0007669"/>
    <property type="project" value="UniProtKB-KW"/>
</dbReference>
<dbReference type="InterPro" id="IPR001482">
    <property type="entry name" value="T2SS/T4SS_dom"/>
</dbReference>
<feature type="non-terminal residue" evidence="5">
    <location>
        <position position="530"/>
    </location>
</feature>
<dbReference type="CDD" id="cd01129">
    <property type="entry name" value="PulE-GspE-like"/>
    <property type="match status" value="1"/>
</dbReference>
<dbReference type="PANTHER" id="PTHR30258:SF1">
    <property type="entry name" value="PROTEIN TRANSPORT PROTEIN HOFB HOMOLOG"/>
    <property type="match status" value="1"/>
</dbReference>
<evidence type="ECO:0000256" key="2">
    <source>
        <dbReference type="ARBA" id="ARBA00022741"/>
    </source>
</evidence>
<keyword evidence="2" id="KW-0547">Nucleotide-binding</keyword>
<dbReference type="GO" id="GO:0005886">
    <property type="term" value="C:plasma membrane"/>
    <property type="evidence" value="ECO:0007669"/>
    <property type="project" value="TreeGrafter"/>
</dbReference>
<evidence type="ECO:0000313" key="5">
    <source>
        <dbReference type="EMBL" id="OHA03731.1"/>
    </source>
</evidence>
<dbReference type="Proteomes" id="UP000178510">
    <property type="component" value="Unassembled WGS sequence"/>
</dbReference>
<evidence type="ECO:0000256" key="1">
    <source>
        <dbReference type="ARBA" id="ARBA00006611"/>
    </source>
</evidence>
<dbReference type="STRING" id="1802274.A3J58_00175"/>
<dbReference type="Gene3D" id="3.30.300.160">
    <property type="entry name" value="Type II secretion system, protein E, N-terminal domain"/>
    <property type="match status" value="1"/>
</dbReference>
<proteinExistence type="inferred from homology"/>
<reference evidence="5 6" key="1">
    <citation type="journal article" date="2016" name="Nat. Commun.">
        <title>Thousands of microbial genomes shed light on interconnected biogeochemical processes in an aquifer system.</title>
        <authorList>
            <person name="Anantharaman K."/>
            <person name="Brown C.T."/>
            <person name="Hug L.A."/>
            <person name="Sharon I."/>
            <person name="Castelle C.J."/>
            <person name="Probst A.J."/>
            <person name="Thomas B.C."/>
            <person name="Singh A."/>
            <person name="Wilkins M.J."/>
            <person name="Karaoz U."/>
            <person name="Brodie E.L."/>
            <person name="Williams K.H."/>
            <person name="Hubbard S.S."/>
            <person name="Banfield J.F."/>
        </authorList>
    </citation>
    <scope>NUCLEOTIDE SEQUENCE [LARGE SCALE GENOMIC DNA]</scope>
</reference>
<keyword evidence="3" id="KW-0067">ATP-binding</keyword>
<dbReference type="PROSITE" id="PS00662">
    <property type="entry name" value="T2SP_E"/>
    <property type="match status" value="1"/>
</dbReference>
<dbReference type="PANTHER" id="PTHR30258">
    <property type="entry name" value="TYPE II SECRETION SYSTEM PROTEIN GSPE-RELATED"/>
    <property type="match status" value="1"/>
</dbReference>
<comment type="similarity">
    <text evidence="1">Belongs to the GSP E family.</text>
</comment>
<dbReference type="SUPFAM" id="SSF160246">
    <property type="entry name" value="EspE N-terminal domain-like"/>
    <property type="match status" value="1"/>
</dbReference>
<gene>
    <name evidence="5" type="ORF">A3J58_00175</name>
</gene>
<dbReference type="EMBL" id="MHQM01000021">
    <property type="protein sequence ID" value="OHA03731.1"/>
    <property type="molecule type" value="Genomic_DNA"/>
</dbReference>
<dbReference type="InterPro" id="IPR037257">
    <property type="entry name" value="T2SS_E_N_sf"/>
</dbReference>
<evidence type="ECO:0000259" key="4">
    <source>
        <dbReference type="PROSITE" id="PS00662"/>
    </source>
</evidence>
<organism evidence="5 6">
    <name type="scientific">Candidatus Sungbacteria bacterium RIFCSPHIGHO2_02_FULL_52_23</name>
    <dbReference type="NCBI Taxonomy" id="1802274"/>
    <lineage>
        <taxon>Bacteria</taxon>
        <taxon>Candidatus Sungiibacteriota</taxon>
    </lineage>
</organism>
<dbReference type="Gene3D" id="3.30.450.90">
    <property type="match status" value="1"/>
</dbReference>